<dbReference type="Gene3D" id="3.30.1460.10">
    <property type="match status" value="1"/>
</dbReference>
<dbReference type="SUPFAM" id="SSF69635">
    <property type="entry name" value="Type III secretory system chaperone-like"/>
    <property type="match status" value="1"/>
</dbReference>
<evidence type="ECO:0000313" key="1">
    <source>
        <dbReference type="EMBL" id="MDO1583193.1"/>
    </source>
</evidence>
<dbReference type="Proteomes" id="UP001169006">
    <property type="component" value="Unassembled WGS sequence"/>
</dbReference>
<name>A0ABT8SZ79_9HYPH</name>
<dbReference type="Pfam" id="PF21665">
    <property type="entry name" value="Type_III_SycN"/>
    <property type="match status" value="1"/>
</dbReference>
<dbReference type="RefSeq" id="WP_302077387.1">
    <property type="nucleotide sequence ID" value="NZ_JAUKWQ010000004.1"/>
</dbReference>
<reference evidence="1" key="1">
    <citation type="journal article" date="2015" name="Int. J. Syst. Evol. Microbiol.">
        <title>Rhizobium oryzicola sp. nov., potential plant-growth-promoting endophytic bacteria isolated from rice roots.</title>
        <authorList>
            <person name="Zhang X.X."/>
            <person name="Gao J.S."/>
            <person name="Cao Y.H."/>
            <person name="Sheirdil R.A."/>
            <person name="Wang X.C."/>
            <person name="Zhang L."/>
        </authorList>
    </citation>
    <scope>NUCLEOTIDE SEQUENCE</scope>
    <source>
        <strain evidence="1">05753</strain>
    </source>
</reference>
<organism evidence="1 2">
    <name type="scientific">Rhizobium oryzicola</name>
    <dbReference type="NCBI Taxonomy" id="1232668"/>
    <lineage>
        <taxon>Bacteria</taxon>
        <taxon>Pseudomonadati</taxon>
        <taxon>Pseudomonadota</taxon>
        <taxon>Alphaproteobacteria</taxon>
        <taxon>Hyphomicrobiales</taxon>
        <taxon>Rhizobiaceae</taxon>
        <taxon>Rhizobium/Agrobacterium group</taxon>
        <taxon>Rhizobium</taxon>
    </lineage>
</organism>
<protein>
    <submittedName>
        <fullName evidence="1">Uncharacterized protein</fullName>
    </submittedName>
</protein>
<evidence type="ECO:0000313" key="2">
    <source>
        <dbReference type="Proteomes" id="UP001169006"/>
    </source>
</evidence>
<gene>
    <name evidence="1" type="ORF">Q2T52_13965</name>
</gene>
<dbReference type="InterPro" id="IPR012673">
    <property type="entry name" value="T3SS_SynN"/>
</dbReference>
<proteinExistence type="predicted"/>
<comment type="caution">
    <text evidence="1">The sequence shown here is derived from an EMBL/GenBank/DDBJ whole genome shotgun (WGS) entry which is preliminary data.</text>
</comment>
<dbReference type="EMBL" id="JAUKWQ010000004">
    <property type="protein sequence ID" value="MDO1583193.1"/>
    <property type="molecule type" value="Genomic_DNA"/>
</dbReference>
<keyword evidence="2" id="KW-1185">Reference proteome</keyword>
<sequence length="124" mass="13093">MTFSPPVRQVIEGFAAQLGMTTKPAPDGSHSFRFEISGLLTFTAGSRNRVVISLARKPAIMSDAVKTSALMMAGLDPGGHHFLHVGLAANDQLVFAVMMNAEDFTLPAIESALQRLLPASAAIA</sequence>
<reference evidence="1" key="2">
    <citation type="submission" date="2023-07" db="EMBL/GenBank/DDBJ databases">
        <authorList>
            <person name="Sun H."/>
        </authorList>
    </citation>
    <scope>NUCLEOTIDE SEQUENCE</scope>
    <source>
        <strain evidence="1">05753</strain>
    </source>
</reference>
<accession>A0ABT8SZ79</accession>